<dbReference type="InterPro" id="IPR009875">
    <property type="entry name" value="PilZ_domain"/>
</dbReference>
<keyword evidence="2" id="KW-0966">Cell projection</keyword>
<feature type="domain" description="PilZ" evidence="1">
    <location>
        <begin position="107"/>
        <end position="212"/>
    </location>
</feature>
<dbReference type="SUPFAM" id="SSF141371">
    <property type="entry name" value="PilZ domain-like"/>
    <property type="match status" value="1"/>
</dbReference>
<sequence>MPLPAIGQVLRVHTEDEGHTVLISRMLDLTPEFIRIDVPSLPKAEEESEAAETPPTVAPGTALWVEFHARDGALCKFRSELLLQEPLNGRPTWRIPVPEQKDIIREQRREFVRVPADLPVQVSMAPNADAHEVYTQDLSGGGLSLRVPPTLHLSAGTDLVLTFQLPPNQFTVTTPARVVRVGARNDHGYAIVSCRFVNMDEKLRQRVIQYTFYRQRQILASLSK</sequence>
<dbReference type="EMBL" id="JAUSTP010000001">
    <property type="protein sequence ID" value="MDQ0188480.1"/>
    <property type="molecule type" value="Genomic_DNA"/>
</dbReference>
<keyword evidence="3" id="KW-1185">Reference proteome</keyword>
<proteinExistence type="predicted"/>
<gene>
    <name evidence="2" type="ORF">J2S03_000284</name>
</gene>
<name>A0ABT9XEC0_9BACL</name>
<accession>A0ABT9XEC0</accession>
<evidence type="ECO:0000313" key="3">
    <source>
        <dbReference type="Proteomes" id="UP001232973"/>
    </source>
</evidence>
<protein>
    <submittedName>
        <fullName evidence="2">C-di-GMP-binding flagellar brake protein YcgR</fullName>
    </submittedName>
</protein>
<evidence type="ECO:0000313" key="2">
    <source>
        <dbReference type="EMBL" id="MDQ0188480.1"/>
    </source>
</evidence>
<keyword evidence="2" id="KW-0969">Cilium</keyword>
<evidence type="ECO:0000259" key="1">
    <source>
        <dbReference type="Pfam" id="PF07238"/>
    </source>
</evidence>
<dbReference type="Pfam" id="PF07238">
    <property type="entry name" value="PilZ"/>
    <property type="match status" value="1"/>
</dbReference>
<reference evidence="2 3" key="1">
    <citation type="submission" date="2023-07" db="EMBL/GenBank/DDBJ databases">
        <title>Genomic Encyclopedia of Type Strains, Phase IV (KMG-IV): sequencing the most valuable type-strain genomes for metagenomic binning, comparative biology and taxonomic classification.</title>
        <authorList>
            <person name="Goeker M."/>
        </authorList>
    </citation>
    <scope>NUCLEOTIDE SEQUENCE [LARGE SCALE GENOMIC DNA]</scope>
    <source>
        <strain evidence="2 3">DSM 4006</strain>
    </source>
</reference>
<dbReference type="RefSeq" id="WP_274455880.1">
    <property type="nucleotide sequence ID" value="NZ_CP067097.1"/>
</dbReference>
<keyword evidence="2" id="KW-0282">Flagellum</keyword>
<comment type="caution">
    <text evidence="2">The sequence shown here is derived from an EMBL/GenBank/DDBJ whole genome shotgun (WGS) entry which is preliminary data.</text>
</comment>
<dbReference type="Gene3D" id="2.40.10.220">
    <property type="entry name" value="predicted glycosyltransferase like domains"/>
    <property type="match status" value="1"/>
</dbReference>
<dbReference type="Proteomes" id="UP001232973">
    <property type="component" value="Unassembled WGS sequence"/>
</dbReference>
<organism evidence="2 3">
    <name type="scientific">Alicyclobacillus cycloheptanicus</name>
    <dbReference type="NCBI Taxonomy" id="1457"/>
    <lineage>
        <taxon>Bacteria</taxon>
        <taxon>Bacillati</taxon>
        <taxon>Bacillota</taxon>
        <taxon>Bacilli</taxon>
        <taxon>Bacillales</taxon>
        <taxon>Alicyclobacillaceae</taxon>
        <taxon>Alicyclobacillus</taxon>
    </lineage>
</organism>